<organism evidence="1">
    <name type="scientific">viral metagenome</name>
    <dbReference type="NCBI Taxonomy" id="1070528"/>
    <lineage>
        <taxon>unclassified sequences</taxon>
        <taxon>metagenomes</taxon>
        <taxon>organismal metagenomes</taxon>
    </lineage>
</organism>
<sequence>MYNPGRRVRKIQEGGNFISSIADSSTLTISSISASTLSTIASLAHMSSFDEVTSLSISQISTLIAAVTQQISNENQNIASNQAAIAGIQTQIDAVPGGFQDAYDTANADYISVATAYSKAQATLVNDQSTLSSKMAELLTLSTLSSIYISTVEGYQREYSSIWNSIQTNNEIIANENSTYQGKLRSYLQYEYDYNIAIHNLESTLHALELNSSIMSTATCGYFSTSSVYGHLLEDYINFSTHHLSISQYLFTSTNKYLSSLMDLQSTQLYNYISTSTALHIANLKVSTAKATYDYRTAVSKELCTIMEYNRTENQLRALLASHGVHQTGGNPMQGGGDIDTFINATPPPGDELAYNTLLIMLSSMSSLMYSASQTRSALEVDQTTIETVTLKTILDIADNNISTAQHTYYLAQMNQSSVISTMSGLSTRIGIADIMEHDYLSTLAGLSTIYLNDISTYNGINSEISSYIYTENMLSRFLRSTLLTLSMLSTQSSLYNISIGIYMQSYIGYSTLEGIAQSSINGYSTIKGIKLSTMHGLDDEIHSLNGTVGGQFTDLTANATTFYINVKTDLNNELDAYKYGVQEWNSFIGYIASELLIQKLNLYTAIDAITFQLQSSVSATQKATLAAQRTAYGTLQTNIQSIIDRLNTLDTRFAMLLQTVETERSDKENFVSTRSTLTGYEISVLQDPTQYAAVQSQYIFQMATLNSRVNSINLDILQRNQQLSTLFGIINPQLLILQGLNIFSYVVPDSLRTDLGPFNTDKTEYELLPQLNYGLNPTMYPLVLSSGIPNTISDVNILPTGFFH</sequence>
<protein>
    <submittedName>
        <fullName evidence="1">Uncharacterized protein</fullName>
    </submittedName>
</protein>
<proteinExistence type="predicted"/>
<reference evidence="1" key="1">
    <citation type="journal article" date="2020" name="Nature">
        <title>Giant virus diversity and host interactions through global metagenomics.</title>
        <authorList>
            <person name="Schulz F."/>
            <person name="Roux S."/>
            <person name="Paez-Espino D."/>
            <person name="Jungbluth S."/>
            <person name="Walsh D.A."/>
            <person name="Denef V.J."/>
            <person name="McMahon K.D."/>
            <person name="Konstantinidis K.T."/>
            <person name="Eloe-Fadrosh E.A."/>
            <person name="Kyrpides N.C."/>
            <person name="Woyke T."/>
        </authorList>
    </citation>
    <scope>NUCLEOTIDE SEQUENCE</scope>
    <source>
        <strain evidence="1">GVMAG-S-1101164-105</strain>
    </source>
</reference>
<accession>A0A6C0JUI3</accession>
<dbReference type="AlphaFoldDB" id="A0A6C0JUI3"/>
<dbReference type="EMBL" id="MN740737">
    <property type="protein sequence ID" value="QHU09412.1"/>
    <property type="molecule type" value="Genomic_DNA"/>
</dbReference>
<name>A0A6C0JUI3_9ZZZZ</name>
<evidence type="ECO:0000313" key="1">
    <source>
        <dbReference type="EMBL" id="QHU09412.1"/>
    </source>
</evidence>